<reference evidence="3" key="1">
    <citation type="submission" date="2016-10" db="EMBL/GenBank/DDBJ databases">
        <authorList>
            <person name="Varghese N."/>
            <person name="Submissions S."/>
        </authorList>
    </citation>
    <scope>NUCLEOTIDE SEQUENCE [LARGE SCALE GENOMIC DNA]</scope>
    <source>
        <strain evidence="3">LMG 2223</strain>
    </source>
</reference>
<dbReference type="RefSeq" id="WP_084376553.1">
    <property type="nucleotide sequence ID" value="NZ_LS483433.1"/>
</dbReference>
<protein>
    <submittedName>
        <fullName evidence="2">Dermonecrotoxin of the Papain-like fold</fullName>
    </submittedName>
</protein>
<keyword evidence="3" id="KW-1185">Reference proteome</keyword>
<name>A0A1H2MTH1_9PSED</name>
<dbReference type="Gene3D" id="3.10.670.10">
    <property type="entry name" value="Secreted effector protein ssei"/>
    <property type="match status" value="1"/>
</dbReference>
<evidence type="ECO:0000313" key="3">
    <source>
        <dbReference type="Proteomes" id="UP000198600"/>
    </source>
</evidence>
<dbReference type="Proteomes" id="UP000198600">
    <property type="component" value="Chromosome I"/>
</dbReference>
<organism evidence="2 3">
    <name type="scientific">Pseudomonas mucidolens</name>
    <dbReference type="NCBI Taxonomy" id="46679"/>
    <lineage>
        <taxon>Bacteria</taxon>
        <taxon>Pseudomonadati</taxon>
        <taxon>Pseudomonadota</taxon>
        <taxon>Gammaproteobacteria</taxon>
        <taxon>Pseudomonadales</taxon>
        <taxon>Pseudomonadaceae</taxon>
        <taxon>Pseudomonas</taxon>
    </lineage>
</organism>
<sequence>MPLNRLHADSLNGYRPSGNLAPRRLSSIGEEVVTVRNSAQQLAGHAELEQLRQDIKHTSDALQRHQLHADYEDVRQHPLSNTQKLKDLLMRVRMAGSGHRPGHVPNRSMQQAWAAEERLAQLNQRYLPLARAEALAQMGDQLTAAEQALEALPAALAAALKPQVERFKERYEAAKFGLAITVGRDFAQDAAPLMPLFNLGTYLGIEQAGQGIRDAVQAAQDLYSGETASRPSRLYENQSKMFAEDQQRARAAWDAQVVDAPAPTAPTTAGPTWLQQFSADARELLRRIDRALSLPGAEGVELEEVVVLLQDMVGQGRHVESAGLQALGNEVYRPTTESIANPALTEQLQSMAGALRTWLVLTGALAAQRVGNAVEQHPLLTVGALAAYGAISTVYSSWCLPADDGLIVPFAKQPEVPSQLTSEQLQVRVERALDAPWPGHPHETFYDALAVLVDDSATTPTRRRRDAERETPSSVEVQKVLVWLHAPSADGCSTLGSEFRRYALVPISVADDLLAEQVLKALAARVRAEEHTAERLAAKLAAHTEAQIEPLLTEWMSTYKPILQPSVFIEQHIAQGIQAFQNATGTAKHCTSDTPIRVGYREILPANPNLQIRAPQIQYQTFALREVVTGTFWHDIRAKRGPLDVRYTAVSYEHQRLIDALRAQDLAGKLEKSLAEYRADPRNKQRVSQLYQGQIQQRCLEYLNRHPADSAFYGNVTDFMLGKHQAAEVTFHGVRLNGVVLIPQEQGGLLFSVDDEQYFHIETKNEVYVHYGQRKWQPVPVYPDSPEFRQWVMQKLPVFEQFKYAADANAFAVKKEGYHKQAHLGIPENGGKLSFLPLAFEPREDMRDLSEQLFDGFMQRLKSDIDKLVFTDGERRSLDLLDVCKAILQLYATVGAVGMGGTGGVMLGGVLGAAGMGVSHAQAAISDRPDEAARYQQQASDYTKQVVLSAFLLAAGPAFRPAMLARGGYRTVAHIKPLLQRYHWLKYQAGRTAAKISTQLRWAQLNDAGKTQQLTKVLAGTADARALAGLVDERTLNQAIRNNLLLDGLGQSKTRFSWGRFAFERFNGQRRLASDLRRLREVNRQVETLFKTPPVVPRQVMSGDPAAAAAEWIVGRSTSNTLTSAQVERVLRQFRHADINDPKVIDAVHAALYQAPGGQLPRFFRSSSDPVHMGSDVARAGFEKIIRGSAQSANADRLFATINRYHPYGDGNGRTARALYALARLREDGTAFKALTAEGEKLLLGLQHPATPGVAPLINAIGGRAQRSRIAVFRSSDLPKRKIPTPRLRTEPVRVIEAHPSYRLPAEMQDYLALLQRDRAIAAAIAAPAGKCASLMEPVARFMKAQGMTDIKYRGIFMFNNMAEEKWLNHFVVVGSKQGKPYVFDLTATQFANKGMPALDKPLILPEAAWADLYRSATTRKLIKYKDFSSSQRAEQAFNPQPPVQSPTTFIEDAKILHAPSWYTQLS</sequence>
<dbReference type="Pfam" id="PF15645">
    <property type="entry name" value="Tox-PLDMTX"/>
    <property type="match status" value="1"/>
</dbReference>
<dbReference type="PROSITE" id="PS51459">
    <property type="entry name" value="FIDO"/>
    <property type="match status" value="1"/>
</dbReference>
<dbReference type="EMBL" id="LT629802">
    <property type="protein sequence ID" value="SDU95846.1"/>
    <property type="molecule type" value="Genomic_DNA"/>
</dbReference>
<proteinExistence type="predicted"/>
<evidence type="ECO:0000313" key="2">
    <source>
        <dbReference type="EMBL" id="SDU95846.1"/>
    </source>
</evidence>
<gene>
    <name evidence="2" type="ORF">SAMN05216202_2247</name>
</gene>
<dbReference type="SUPFAM" id="SSF140931">
    <property type="entry name" value="Fic-like"/>
    <property type="match status" value="1"/>
</dbReference>
<feature type="domain" description="Fido" evidence="1">
    <location>
        <begin position="1140"/>
        <end position="1263"/>
    </location>
</feature>
<accession>A0A1H2MTH1</accession>
<dbReference type="InterPro" id="IPR003812">
    <property type="entry name" value="Fido"/>
</dbReference>
<evidence type="ECO:0000259" key="1">
    <source>
        <dbReference type="PROSITE" id="PS51459"/>
    </source>
</evidence>
<dbReference type="InterPro" id="IPR028907">
    <property type="entry name" value="Tox-PLDMTX_dom"/>
</dbReference>
<dbReference type="Gene3D" id="1.10.3290.10">
    <property type="entry name" value="Fido-like domain"/>
    <property type="match status" value="1"/>
</dbReference>
<dbReference type="InterPro" id="IPR036597">
    <property type="entry name" value="Fido-like_dom_sf"/>
</dbReference>
<dbReference type="OrthoDB" id="7025055at2"/>